<dbReference type="Proteomes" id="UP000182258">
    <property type="component" value="Unassembled WGS sequence"/>
</dbReference>
<organism evidence="2 3">
    <name type="scientific">Devosia psychrophila</name>
    <dbReference type="NCBI Taxonomy" id="728005"/>
    <lineage>
        <taxon>Bacteria</taxon>
        <taxon>Pseudomonadati</taxon>
        <taxon>Pseudomonadota</taxon>
        <taxon>Alphaproteobacteria</taxon>
        <taxon>Hyphomicrobiales</taxon>
        <taxon>Devosiaceae</taxon>
        <taxon>Devosia</taxon>
    </lineage>
</organism>
<evidence type="ECO:0000313" key="2">
    <source>
        <dbReference type="EMBL" id="SFC57712.1"/>
    </source>
</evidence>
<sequence>MLTPALPLPIGTTNLSEAVRPMGRVAQVAPVNPPSPVEASTSQMRFEQRPRSQPDIEYKSQSSGTTFAAAVLSGALTPTPKTLSELYARIGASDIPDNMKMRLKDLQA</sequence>
<dbReference type="AlphaFoldDB" id="A0A1I1KBL0"/>
<proteinExistence type="predicted"/>
<evidence type="ECO:0000256" key="1">
    <source>
        <dbReference type="SAM" id="MobiDB-lite"/>
    </source>
</evidence>
<reference evidence="2 3" key="1">
    <citation type="submission" date="2016-10" db="EMBL/GenBank/DDBJ databases">
        <authorList>
            <person name="de Groot N.N."/>
        </authorList>
    </citation>
    <scope>NUCLEOTIDE SEQUENCE [LARGE SCALE GENOMIC DNA]</scope>
    <source>
        <strain evidence="2 3">CGMCC 1.10210</strain>
    </source>
</reference>
<evidence type="ECO:0000313" key="3">
    <source>
        <dbReference type="Proteomes" id="UP000182258"/>
    </source>
</evidence>
<accession>A0A1I1KBL0</accession>
<dbReference type="STRING" id="728005.SAMN04488059_10749"/>
<feature type="compositionally biased region" description="Basic and acidic residues" evidence="1">
    <location>
        <begin position="46"/>
        <end position="58"/>
    </location>
</feature>
<gene>
    <name evidence="2" type="ORF">SAMN04488059_10749</name>
</gene>
<name>A0A1I1KBL0_9HYPH</name>
<dbReference type="EMBL" id="FOMB01000007">
    <property type="protein sequence ID" value="SFC57712.1"/>
    <property type="molecule type" value="Genomic_DNA"/>
</dbReference>
<protein>
    <submittedName>
        <fullName evidence="2">Uncharacterized protein</fullName>
    </submittedName>
</protein>
<feature type="region of interest" description="Disordered" evidence="1">
    <location>
        <begin position="28"/>
        <end position="61"/>
    </location>
</feature>
<dbReference type="OrthoDB" id="7948773at2"/>
<dbReference type="RefSeq" id="WP_143078090.1">
    <property type="nucleotide sequence ID" value="NZ_FOMB01000007.1"/>
</dbReference>